<reference evidence="3" key="1">
    <citation type="submission" date="2014-11" db="EMBL/GenBank/DDBJ databases">
        <authorList>
            <person name="Hornung B.V."/>
        </authorList>
    </citation>
    <scope>NUCLEOTIDE SEQUENCE</scope>
    <source>
        <strain evidence="3">INE</strain>
    </source>
</reference>
<sequence length="381" mass="43403">MDKLTPRQRVAIALNHQEPDRVPIDIGSTACSFTNDLFQRMKAHLGITSRDIVMRPDESAAFYNDDLLEALGVDFRHLFLMPSDSHDFGVDAEGCMVSEWGLKKKKVDGLSIIVNKPLENATLDDIDRYPWPDPFDPSRVRGLRQRGQYLYEHTEYALAARAVSHGFFELAWELRGMDNFLVDMMVDKEFATKLLDKTLEIQMQFYEVLLRNVGPYLQIVETADDYGTQNGPMMSPNLFREMIKPRRKKLNDLIRSLAPQAKIFHHTCGSVYLLIDDLIKTGVDILNPVQPLAKDMDSFRLKKEFGSRLCFHGGVDEQRALPGSKAELAREIKIRLAAFAQGGGYIMAPTSNFQADTSIENILFYLETIKEYGLYPIRVVE</sequence>
<dbReference type="EC" id="4.1.1.37" evidence="2 3"/>
<dbReference type="GO" id="GO:0004853">
    <property type="term" value="F:uroporphyrinogen decarboxylase activity"/>
    <property type="evidence" value="ECO:0007669"/>
    <property type="project" value="UniProtKB-EC"/>
</dbReference>
<dbReference type="Pfam" id="PF01208">
    <property type="entry name" value="URO-D"/>
    <property type="match status" value="1"/>
</dbReference>
<dbReference type="KEGG" id="aacx:DEACI_1566"/>
<dbReference type="SUPFAM" id="SSF51726">
    <property type="entry name" value="UROD/MetE-like"/>
    <property type="match status" value="1"/>
</dbReference>
<keyword evidence="4" id="KW-1185">Reference proteome</keyword>
<feature type="domain" description="Uroporphyrinogen decarboxylase (URO-D)" evidence="1">
    <location>
        <begin position="115"/>
        <end position="372"/>
    </location>
</feature>
<evidence type="ECO:0000313" key="2">
    <source>
        <dbReference type="EMBL" id="CAA7600913.1"/>
    </source>
</evidence>
<dbReference type="InterPro" id="IPR052024">
    <property type="entry name" value="Methanogen_methyltrans"/>
</dbReference>
<dbReference type="InterPro" id="IPR000257">
    <property type="entry name" value="Uroporphyrinogen_deCOase"/>
</dbReference>
<dbReference type="GO" id="GO:0006779">
    <property type="term" value="P:porphyrin-containing compound biosynthetic process"/>
    <property type="evidence" value="ECO:0007669"/>
    <property type="project" value="InterPro"/>
</dbReference>
<dbReference type="Gene3D" id="3.20.20.210">
    <property type="match status" value="1"/>
</dbReference>
<reference evidence="2" key="2">
    <citation type="submission" date="2020-01" db="EMBL/GenBank/DDBJ databases">
        <authorList>
            <person name="Hornung B."/>
        </authorList>
    </citation>
    <scope>NUCLEOTIDE SEQUENCE</scope>
    <source>
        <strain evidence="2">PacBioINE</strain>
    </source>
</reference>
<accession>A0A8S0VWI6</accession>
<name>A0A8S0VWI6_9FIRM</name>
<dbReference type="EMBL" id="CDGJ01000104">
    <property type="protein sequence ID" value="CEJ08930.1"/>
    <property type="molecule type" value="Genomic_DNA"/>
</dbReference>
<dbReference type="AlphaFoldDB" id="A0A8S0VWI6"/>
<evidence type="ECO:0000313" key="4">
    <source>
        <dbReference type="Proteomes" id="UP001071230"/>
    </source>
</evidence>
<dbReference type="RefSeq" id="WP_240984503.1">
    <property type="nucleotide sequence ID" value="NZ_CDGJ01000104.1"/>
</dbReference>
<organism evidence="2">
    <name type="scientific">Acididesulfobacillus acetoxydans</name>
    <dbReference type="NCBI Taxonomy" id="1561005"/>
    <lineage>
        <taxon>Bacteria</taxon>
        <taxon>Bacillati</taxon>
        <taxon>Bacillota</taxon>
        <taxon>Clostridia</taxon>
        <taxon>Eubacteriales</taxon>
        <taxon>Peptococcaceae</taxon>
        <taxon>Acididesulfobacillus</taxon>
    </lineage>
</organism>
<gene>
    <name evidence="2" type="ORF">DEACI_1566</name>
    <name evidence="3" type="ORF">DEACI_3412</name>
</gene>
<dbReference type="EMBL" id="LR746496">
    <property type="protein sequence ID" value="CAA7600913.1"/>
    <property type="molecule type" value="Genomic_DNA"/>
</dbReference>
<evidence type="ECO:0000313" key="3">
    <source>
        <dbReference type="EMBL" id="CEJ08930.1"/>
    </source>
</evidence>
<dbReference type="Proteomes" id="UP001071230">
    <property type="component" value="Unassembled WGS sequence"/>
</dbReference>
<proteinExistence type="predicted"/>
<dbReference type="InterPro" id="IPR038071">
    <property type="entry name" value="UROD/MetE-like_sf"/>
</dbReference>
<protein>
    <submittedName>
        <fullName evidence="2">Uroporphyrinogen decarboxylase</fullName>
        <ecNumber evidence="2 3">4.1.1.37</ecNumber>
    </submittedName>
    <submittedName>
        <fullName evidence="3">Uroporphyrinogen-III decarboxylase-like protein</fullName>
    </submittedName>
</protein>
<evidence type="ECO:0000259" key="1">
    <source>
        <dbReference type="Pfam" id="PF01208"/>
    </source>
</evidence>
<keyword evidence="2" id="KW-0456">Lyase</keyword>
<dbReference type="Proteomes" id="UP000836597">
    <property type="component" value="Chromosome"/>
</dbReference>
<dbReference type="PANTHER" id="PTHR47099">
    <property type="entry name" value="METHYLCOBAMIDE:COM METHYLTRANSFERASE MTBA"/>
    <property type="match status" value="1"/>
</dbReference>
<dbReference type="PANTHER" id="PTHR47099:SF1">
    <property type="entry name" value="METHYLCOBAMIDE:COM METHYLTRANSFERASE MTBA"/>
    <property type="match status" value="1"/>
</dbReference>